<feature type="domain" description="Bacterial sugar transferase" evidence="8">
    <location>
        <begin position="248"/>
        <end position="435"/>
    </location>
</feature>
<keyword evidence="5 7" id="KW-1133">Transmembrane helix</keyword>
<protein>
    <submittedName>
        <fullName evidence="9">Sugar transferase</fullName>
    </submittedName>
</protein>
<dbReference type="Gene3D" id="3.40.50.720">
    <property type="entry name" value="NAD(P)-binding Rossmann-like Domain"/>
    <property type="match status" value="1"/>
</dbReference>
<name>A0A7G9RGZ4_9ACTN</name>
<reference evidence="9 10" key="1">
    <citation type="submission" date="2020-08" db="EMBL/GenBank/DDBJ databases">
        <title>Genome sequence of Nocardioides mesophilus KACC 16243T.</title>
        <authorList>
            <person name="Hyun D.-W."/>
            <person name="Bae J.-W."/>
        </authorList>
    </citation>
    <scope>NUCLEOTIDE SEQUENCE [LARGE SCALE GENOMIC DNA]</scope>
    <source>
        <strain evidence="9 10">KACC 16243</strain>
    </source>
</reference>
<evidence type="ECO:0000256" key="4">
    <source>
        <dbReference type="ARBA" id="ARBA00022692"/>
    </source>
</evidence>
<dbReference type="PANTHER" id="PTHR30576:SF10">
    <property type="entry name" value="SLL5057 PROTEIN"/>
    <property type="match status" value="1"/>
</dbReference>
<evidence type="ECO:0000256" key="5">
    <source>
        <dbReference type="ARBA" id="ARBA00022989"/>
    </source>
</evidence>
<evidence type="ECO:0000256" key="1">
    <source>
        <dbReference type="ARBA" id="ARBA00004141"/>
    </source>
</evidence>
<dbReference type="NCBIfam" id="TIGR03025">
    <property type="entry name" value="EPS_sugtrans"/>
    <property type="match status" value="1"/>
</dbReference>
<evidence type="ECO:0000313" key="9">
    <source>
        <dbReference type="EMBL" id="QNN54869.1"/>
    </source>
</evidence>
<dbReference type="EMBL" id="CP060713">
    <property type="protein sequence ID" value="QNN54869.1"/>
    <property type="molecule type" value="Genomic_DNA"/>
</dbReference>
<dbReference type="GO" id="GO:0016780">
    <property type="term" value="F:phosphotransferase activity, for other substituted phosphate groups"/>
    <property type="evidence" value="ECO:0007669"/>
    <property type="project" value="TreeGrafter"/>
</dbReference>
<dbReference type="InterPro" id="IPR003362">
    <property type="entry name" value="Bact_transf"/>
</dbReference>
<feature type="transmembrane region" description="Helical" evidence="7">
    <location>
        <begin position="250"/>
        <end position="274"/>
    </location>
</feature>
<evidence type="ECO:0000259" key="8">
    <source>
        <dbReference type="Pfam" id="PF02397"/>
    </source>
</evidence>
<comment type="similarity">
    <text evidence="2">Belongs to the bacterial sugar transferase family.</text>
</comment>
<feature type="transmembrane region" description="Helical" evidence="7">
    <location>
        <begin position="80"/>
        <end position="100"/>
    </location>
</feature>
<dbReference type="KEGG" id="nmes:H9L09_06040"/>
<evidence type="ECO:0000256" key="3">
    <source>
        <dbReference type="ARBA" id="ARBA00022679"/>
    </source>
</evidence>
<feature type="transmembrane region" description="Helical" evidence="7">
    <location>
        <begin position="54"/>
        <end position="74"/>
    </location>
</feature>
<dbReference type="PANTHER" id="PTHR30576">
    <property type="entry name" value="COLANIC BIOSYNTHESIS UDP-GLUCOSE LIPID CARRIER TRANSFERASE"/>
    <property type="match status" value="1"/>
</dbReference>
<feature type="transmembrane region" description="Helical" evidence="7">
    <location>
        <begin position="22"/>
        <end position="42"/>
    </location>
</feature>
<accession>A0A7G9RGZ4</accession>
<evidence type="ECO:0000313" key="10">
    <source>
        <dbReference type="Proteomes" id="UP000515947"/>
    </source>
</evidence>
<keyword evidence="3 9" id="KW-0808">Transferase</keyword>
<proteinExistence type="inferred from homology"/>
<dbReference type="Pfam" id="PF02397">
    <property type="entry name" value="Bac_transf"/>
    <property type="match status" value="1"/>
</dbReference>
<dbReference type="GO" id="GO:0016020">
    <property type="term" value="C:membrane"/>
    <property type="evidence" value="ECO:0007669"/>
    <property type="project" value="UniProtKB-SubCell"/>
</dbReference>
<sequence>MRVAIDIWFVDPGGPATPFLSAGPWIVLTWLAILAAEGGYAVRLFGTGPAEFRAVSLASVITAGLVGMFCYLVGVPLSRGFVLLAFALGTPLLLLERYAVRKVLHALRMRGHLLHRVIVVGGPSGIAEVTAVLERERYVGYQVVGVCLPPGGLVEESLGLPVLGTTAEIRAACREAGADTVLVARGAYDSAGQLRRIAWHLEGSDIDLVVVPSLTDVAGPRISMRPVAGLPLLHVEQPQASEAGGLPKRVFDVTVAAVLLVLLSPLLLVVAVLVKRHDGGPVFFHQARVGRHGEPFRMLKFRSMVVDAESRLAHLHEHNEGAGVLFKMRQDPRVTPVGALLRRYSLDELPQLVNVLRGEMSLVGPRPPLQREVDAYEIDVRRRLLVRPGVTGLWQVSGRSELTWEESVRLDLYYVDNWSMTSDFVIMAKTVRAVLGSSGAY</sequence>
<evidence type="ECO:0000256" key="7">
    <source>
        <dbReference type="SAM" id="Phobius"/>
    </source>
</evidence>
<keyword evidence="10" id="KW-1185">Reference proteome</keyword>
<dbReference type="AlphaFoldDB" id="A0A7G9RGZ4"/>
<evidence type="ECO:0000256" key="6">
    <source>
        <dbReference type="ARBA" id="ARBA00023136"/>
    </source>
</evidence>
<organism evidence="9 10">
    <name type="scientific">Nocardioides mesophilus</name>
    <dbReference type="NCBI Taxonomy" id="433659"/>
    <lineage>
        <taxon>Bacteria</taxon>
        <taxon>Bacillati</taxon>
        <taxon>Actinomycetota</taxon>
        <taxon>Actinomycetes</taxon>
        <taxon>Propionibacteriales</taxon>
        <taxon>Nocardioidaceae</taxon>
        <taxon>Nocardioides</taxon>
    </lineage>
</organism>
<gene>
    <name evidence="9" type="ORF">H9L09_06040</name>
</gene>
<dbReference type="Proteomes" id="UP000515947">
    <property type="component" value="Chromosome"/>
</dbReference>
<keyword evidence="4 7" id="KW-0812">Transmembrane</keyword>
<evidence type="ECO:0000256" key="2">
    <source>
        <dbReference type="ARBA" id="ARBA00006464"/>
    </source>
</evidence>
<comment type="subcellular location">
    <subcellularLocation>
        <location evidence="1">Membrane</location>
        <topology evidence="1">Multi-pass membrane protein</topology>
    </subcellularLocation>
</comment>
<keyword evidence="6 7" id="KW-0472">Membrane</keyword>
<dbReference type="InterPro" id="IPR017475">
    <property type="entry name" value="EPS_sugar_tfrase"/>
</dbReference>
<dbReference type="Pfam" id="PF13727">
    <property type="entry name" value="CoA_binding_3"/>
    <property type="match status" value="1"/>
</dbReference>